<keyword evidence="3" id="KW-0472">Membrane</keyword>
<dbReference type="PANTHER" id="PTHR13966">
    <property type="entry name" value="ENDONUCLEASE RELATED"/>
    <property type="match status" value="1"/>
</dbReference>
<dbReference type="GO" id="GO:0046872">
    <property type="term" value="F:metal ion binding"/>
    <property type="evidence" value="ECO:0007669"/>
    <property type="project" value="UniProtKB-KW"/>
</dbReference>
<sequence length="326" mass="36169">MARRSTKSSRSKIPRSFRRTKFVLWLNVIVLAVGGVWFLLQPPVRQAEVRLLVGNAFARDKHVAPLDVAWDLYQLYYSPDYVTTPPAPGDRTHLFAGVPRGPDATPAGRLLTNTGYLVGYADSLASPLWAAYRLTDLSPLPDAGERPDKFNVDERTIARVTSDDFTHTGYDRGHLAPNYGIATRYGDAAQLETFLMSNVIPQKHGLNAGLWKQLEMKIATSYPARFGEVWVLAGPVFGAKPARLPGRGRARPAIPEACYMIIIDESDGRVRAQAFLFPSEPVDGISLDFYVTTIDDIEYRTGLDFLADLPDDAETTLESKPASRVW</sequence>
<dbReference type="GO" id="GO:0004519">
    <property type="term" value="F:endonuclease activity"/>
    <property type="evidence" value="ECO:0007669"/>
    <property type="project" value="UniProtKB-KW"/>
</dbReference>
<dbReference type="InterPro" id="IPR040255">
    <property type="entry name" value="Non-specific_endonuclease"/>
</dbReference>
<dbReference type="SMART" id="SM00477">
    <property type="entry name" value="NUC"/>
    <property type="match status" value="1"/>
</dbReference>
<feature type="binding site" evidence="2">
    <location>
        <position position="207"/>
    </location>
    <ligand>
        <name>Mg(2+)</name>
        <dbReference type="ChEBI" id="CHEBI:18420"/>
        <note>catalytic</note>
    </ligand>
</feature>
<dbReference type="SMART" id="SM00892">
    <property type="entry name" value="Endonuclease_NS"/>
    <property type="match status" value="1"/>
</dbReference>
<evidence type="ECO:0000313" key="7">
    <source>
        <dbReference type="Proteomes" id="UP001218638"/>
    </source>
</evidence>
<dbReference type="Proteomes" id="UP001218638">
    <property type="component" value="Chromosome"/>
</dbReference>
<organism evidence="6 7">
    <name type="scientific">Synoicihabitans lomoniglobus</name>
    <dbReference type="NCBI Taxonomy" id="2909285"/>
    <lineage>
        <taxon>Bacteria</taxon>
        <taxon>Pseudomonadati</taxon>
        <taxon>Verrucomicrobiota</taxon>
        <taxon>Opitutia</taxon>
        <taxon>Opitutales</taxon>
        <taxon>Opitutaceae</taxon>
        <taxon>Synoicihabitans</taxon>
    </lineage>
</organism>
<dbReference type="Gene3D" id="3.40.570.10">
    <property type="entry name" value="Extracellular Endonuclease, subunit A"/>
    <property type="match status" value="1"/>
</dbReference>
<proteinExistence type="predicted"/>
<dbReference type="RefSeq" id="WP_330931879.1">
    <property type="nucleotide sequence ID" value="NZ_CP119075.1"/>
</dbReference>
<dbReference type="InterPro" id="IPR044925">
    <property type="entry name" value="His-Me_finger_sf"/>
</dbReference>
<dbReference type="InterPro" id="IPR020821">
    <property type="entry name" value="ENPP1-3/EXOG-like_nuc-like"/>
</dbReference>
<dbReference type="EMBL" id="CP119075">
    <property type="protein sequence ID" value="WED64856.1"/>
    <property type="molecule type" value="Genomic_DNA"/>
</dbReference>
<evidence type="ECO:0000259" key="4">
    <source>
        <dbReference type="SMART" id="SM00477"/>
    </source>
</evidence>
<dbReference type="PANTHER" id="PTHR13966:SF5">
    <property type="entry name" value="ENDONUCLEASE G, MITOCHONDRIAL"/>
    <property type="match status" value="1"/>
</dbReference>
<feature type="active site" description="Proton acceptor" evidence="1">
    <location>
        <position position="174"/>
    </location>
</feature>
<evidence type="ECO:0000313" key="6">
    <source>
        <dbReference type="EMBL" id="WED64856.1"/>
    </source>
</evidence>
<reference evidence="6" key="1">
    <citation type="submission" date="2023-03" db="EMBL/GenBank/DDBJ databases">
        <title>Lomoglobus Profundus gen. nov., sp. nov., a novel member of the phylum Verrucomicrobia, isolated from deep-marine sediment of South China Sea.</title>
        <authorList>
            <person name="Ahmad T."/>
            <person name="Ishaq S.E."/>
            <person name="Wang F."/>
        </authorList>
    </citation>
    <scope>NUCLEOTIDE SEQUENCE</scope>
    <source>
        <strain evidence="6">LMO-M01</strain>
    </source>
</reference>
<protein>
    <submittedName>
        <fullName evidence="6">DNA/RNA non-specific endonuclease</fullName>
    </submittedName>
</protein>
<dbReference type="SUPFAM" id="SSF54060">
    <property type="entry name" value="His-Me finger endonucleases"/>
    <property type="match status" value="1"/>
</dbReference>
<name>A0AAE9ZWS1_9BACT</name>
<feature type="transmembrane region" description="Helical" evidence="3">
    <location>
        <begin position="21"/>
        <end position="40"/>
    </location>
</feature>
<dbReference type="AlphaFoldDB" id="A0AAE9ZWS1"/>
<keyword evidence="3" id="KW-0812">Transmembrane</keyword>
<evidence type="ECO:0000259" key="5">
    <source>
        <dbReference type="SMART" id="SM00892"/>
    </source>
</evidence>
<evidence type="ECO:0000256" key="3">
    <source>
        <dbReference type="SAM" id="Phobius"/>
    </source>
</evidence>
<dbReference type="KEGG" id="slom:PXH66_21125"/>
<evidence type="ECO:0000256" key="2">
    <source>
        <dbReference type="PIRSR" id="PIRSR640255-2"/>
    </source>
</evidence>
<keyword evidence="2" id="KW-0479">Metal-binding</keyword>
<evidence type="ECO:0000256" key="1">
    <source>
        <dbReference type="PIRSR" id="PIRSR640255-1"/>
    </source>
</evidence>
<keyword evidence="6" id="KW-0255">Endonuclease</keyword>
<keyword evidence="7" id="KW-1185">Reference proteome</keyword>
<feature type="domain" description="ENPP1-3/EXOG-like endonuclease/phosphodiesterase" evidence="4">
    <location>
        <begin position="113"/>
        <end position="312"/>
    </location>
</feature>
<gene>
    <name evidence="6" type="ORF">PXH66_21125</name>
</gene>
<keyword evidence="6" id="KW-0540">Nuclease</keyword>
<dbReference type="Pfam" id="PF01223">
    <property type="entry name" value="Endonuclease_NS"/>
    <property type="match status" value="1"/>
</dbReference>
<keyword evidence="3" id="KW-1133">Transmembrane helix</keyword>
<feature type="domain" description="DNA/RNA non-specific endonuclease/pyrophosphatase/phosphodiesterase" evidence="5">
    <location>
        <begin position="112"/>
        <end position="312"/>
    </location>
</feature>
<keyword evidence="6" id="KW-0378">Hydrolase</keyword>
<dbReference type="InterPro" id="IPR044929">
    <property type="entry name" value="DNA/RNA_non-sp_Endonuclease_sf"/>
</dbReference>
<dbReference type="GO" id="GO:0016787">
    <property type="term" value="F:hydrolase activity"/>
    <property type="evidence" value="ECO:0007669"/>
    <property type="project" value="InterPro"/>
</dbReference>
<dbReference type="InterPro" id="IPR001604">
    <property type="entry name" value="Endo_G_ENPP1-like_dom"/>
</dbReference>
<accession>A0AAE9ZWS1</accession>
<dbReference type="GO" id="GO:0003676">
    <property type="term" value="F:nucleic acid binding"/>
    <property type="evidence" value="ECO:0007669"/>
    <property type="project" value="InterPro"/>
</dbReference>